<reference evidence="2 3" key="1">
    <citation type="submission" date="2013-08" db="EMBL/GenBank/DDBJ databases">
        <title>The genome sequence of Skermanella stibiiresistens.</title>
        <authorList>
            <person name="Zhu W."/>
            <person name="Wang G."/>
        </authorList>
    </citation>
    <scope>NUCLEOTIDE SEQUENCE [LARGE SCALE GENOMIC DNA]</scope>
    <source>
        <strain evidence="2 3">SB22</strain>
    </source>
</reference>
<accession>W9GWB5</accession>
<dbReference type="AlphaFoldDB" id="W9GWB5"/>
<dbReference type="InterPro" id="IPR008969">
    <property type="entry name" value="CarboxyPept-like_regulatory"/>
</dbReference>
<name>W9GWB5_9PROT</name>
<evidence type="ECO:0000313" key="3">
    <source>
        <dbReference type="Proteomes" id="UP000019486"/>
    </source>
</evidence>
<dbReference type="EMBL" id="AVFL01000071">
    <property type="protein sequence ID" value="EWY35773.1"/>
    <property type="molecule type" value="Genomic_DNA"/>
</dbReference>
<dbReference type="Pfam" id="PF13620">
    <property type="entry name" value="CarboxypepD_reg"/>
    <property type="match status" value="1"/>
</dbReference>
<dbReference type="SUPFAM" id="SSF49464">
    <property type="entry name" value="Carboxypeptidase regulatory domain-like"/>
    <property type="match status" value="1"/>
</dbReference>
<organism evidence="2 3">
    <name type="scientific">Skermanella stibiiresistens SB22</name>
    <dbReference type="NCBI Taxonomy" id="1385369"/>
    <lineage>
        <taxon>Bacteria</taxon>
        <taxon>Pseudomonadati</taxon>
        <taxon>Pseudomonadota</taxon>
        <taxon>Alphaproteobacteria</taxon>
        <taxon>Rhodospirillales</taxon>
        <taxon>Azospirillaceae</taxon>
        <taxon>Skermanella</taxon>
    </lineage>
</organism>
<sequence>MSEAAGDRMLHQGQVLRDDGAPVPGALVAVVSGTAPTPEVGIRCDSEGRFRIALPPGRFRLTAHAPDGALGSTEIEAVGATAAAPVEIRIVLERSP</sequence>
<feature type="region of interest" description="Disordered" evidence="1">
    <location>
        <begin position="1"/>
        <end position="20"/>
    </location>
</feature>
<comment type="caution">
    <text evidence="2">The sequence shown here is derived from an EMBL/GenBank/DDBJ whole genome shotgun (WGS) entry which is preliminary data.</text>
</comment>
<dbReference type="Gene3D" id="2.60.40.1120">
    <property type="entry name" value="Carboxypeptidase-like, regulatory domain"/>
    <property type="match status" value="1"/>
</dbReference>
<evidence type="ECO:0000256" key="1">
    <source>
        <dbReference type="SAM" id="MobiDB-lite"/>
    </source>
</evidence>
<gene>
    <name evidence="2" type="ORF">N825_34415</name>
</gene>
<proteinExistence type="predicted"/>
<dbReference type="Proteomes" id="UP000019486">
    <property type="component" value="Unassembled WGS sequence"/>
</dbReference>
<protein>
    <recommendedName>
        <fullName evidence="4">Carboxypeptidase regulatory-like domain-containing protein</fullName>
    </recommendedName>
</protein>
<dbReference type="STRING" id="1385369.N825_34415"/>
<evidence type="ECO:0000313" key="2">
    <source>
        <dbReference type="EMBL" id="EWY35773.1"/>
    </source>
</evidence>
<keyword evidence="3" id="KW-1185">Reference proteome</keyword>
<dbReference type="OrthoDB" id="8482187at2"/>
<evidence type="ECO:0008006" key="4">
    <source>
        <dbReference type="Google" id="ProtNLM"/>
    </source>
</evidence>